<protein>
    <submittedName>
        <fullName evidence="1">Uncharacterized protein</fullName>
    </submittedName>
</protein>
<dbReference type="Proteomes" id="UP000219435">
    <property type="component" value="Unassembled WGS sequence"/>
</dbReference>
<evidence type="ECO:0000313" key="2">
    <source>
        <dbReference type="Proteomes" id="UP000219435"/>
    </source>
</evidence>
<sequence>MGLFDRRATPSSSGEAPSIGAAELADVTTLMDRWDAALGDSDAMFACMAQIARRPWEWWAAASRAAGAAGEPALVGRIFLFAHLFATRLVDRISPEKQRETGLGRPEPDAYRAIAEQAVSSLVQLPPELMIHDTATGKVDVAAAWTMAQAVVSA</sequence>
<gene>
    <name evidence="1" type="ORF">SAMN05660748_1053</name>
</gene>
<accession>A0A285V173</accession>
<reference evidence="2" key="1">
    <citation type="submission" date="2017-08" db="EMBL/GenBank/DDBJ databases">
        <authorList>
            <person name="Varghese N."/>
            <person name="Submissions S."/>
        </authorList>
    </citation>
    <scope>NUCLEOTIDE SEQUENCE [LARGE SCALE GENOMIC DNA]</scope>
    <source>
        <strain evidence="2">DSM 4725</strain>
    </source>
</reference>
<dbReference type="RefSeq" id="WP_097193876.1">
    <property type="nucleotide sequence ID" value="NZ_OBQI01000001.1"/>
</dbReference>
<dbReference type="AlphaFoldDB" id="A0A285V173"/>
<evidence type="ECO:0000313" key="1">
    <source>
        <dbReference type="EMBL" id="SOC47812.1"/>
    </source>
</evidence>
<proteinExistence type="predicted"/>
<keyword evidence="2" id="KW-1185">Reference proteome</keyword>
<organism evidence="1 2">
    <name type="scientific">Blastococcus aggregatus</name>
    <dbReference type="NCBI Taxonomy" id="38502"/>
    <lineage>
        <taxon>Bacteria</taxon>
        <taxon>Bacillati</taxon>
        <taxon>Actinomycetota</taxon>
        <taxon>Actinomycetes</taxon>
        <taxon>Geodermatophilales</taxon>
        <taxon>Geodermatophilaceae</taxon>
        <taxon>Blastococcus</taxon>
    </lineage>
</organism>
<name>A0A285V173_9ACTN</name>
<dbReference type="EMBL" id="OBQI01000001">
    <property type="protein sequence ID" value="SOC47812.1"/>
    <property type="molecule type" value="Genomic_DNA"/>
</dbReference>